<keyword evidence="2" id="KW-1185">Reference proteome</keyword>
<reference evidence="1 2" key="1">
    <citation type="submission" date="2020-08" db="EMBL/GenBank/DDBJ databases">
        <title>Sequencing the genomes of 1000 actinobacteria strains.</title>
        <authorList>
            <person name="Klenk H.-P."/>
        </authorList>
    </citation>
    <scope>NUCLEOTIDE SEQUENCE [LARGE SCALE GENOMIC DNA]</scope>
    <source>
        <strain evidence="1 2">DSM 45582</strain>
    </source>
</reference>
<dbReference type="AlphaFoldDB" id="A0A840NKB2"/>
<dbReference type="Proteomes" id="UP000580474">
    <property type="component" value="Unassembled WGS sequence"/>
</dbReference>
<proteinExistence type="predicted"/>
<evidence type="ECO:0000313" key="2">
    <source>
        <dbReference type="Proteomes" id="UP000580474"/>
    </source>
</evidence>
<comment type="caution">
    <text evidence="1">The sequence shown here is derived from an EMBL/GenBank/DDBJ whole genome shotgun (WGS) entry which is preliminary data.</text>
</comment>
<accession>A0A840NKB2</accession>
<sequence length="35" mass="3819">MNFLTTLLTSVAVALLEGLIVHAAKTAYQRMLRTA</sequence>
<evidence type="ECO:0000313" key="1">
    <source>
        <dbReference type="EMBL" id="MBB5069719.1"/>
    </source>
</evidence>
<name>A0A840NKB2_9PSEU</name>
<organism evidence="1 2">
    <name type="scientific">Saccharopolyspora gloriosae</name>
    <dbReference type="NCBI Taxonomy" id="455344"/>
    <lineage>
        <taxon>Bacteria</taxon>
        <taxon>Bacillati</taxon>
        <taxon>Actinomycetota</taxon>
        <taxon>Actinomycetes</taxon>
        <taxon>Pseudonocardiales</taxon>
        <taxon>Pseudonocardiaceae</taxon>
        <taxon>Saccharopolyspora</taxon>
    </lineage>
</organism>
<dbReference type="EMBL" id="JACHIV010000001">
    <property type="protein sequence ID" value="MBB5069719.1"/>
    <property type="molecule type" value="Genomic_DNA"/>
</dbReference>
<protein>
    <submittedName>
        <fullName evidence="1">Uncharacterized protein</fullName>
    </submittedName>
</protein>
<gene>
    <name evidence="1" type="ORF">BJ969_002807</name>
</gene>